<evidence type="ECO:0000256" key="3">
    <source>
        <dbReference type="ARBA" id="ARBA00022679"/>
    </source>
</evidence>
<feature type="region of interest" description="Disordered" evidence="7">
    <location>
        <begin position="214"/>
        <end position="247"/>
    </location>
</feature>
<keyword evidence="2" id="KW-0723">Serine/threonine-protein kinase</keyword>
<feature type="compositionally biased region" description="Basic and acidic residues" evidence="7">
    <location>
        <begin position="277"/>
        <end position="287"/>
    </location>
</feature>
<dbReference type="Gene3D" id="1.10.510.10">
    <property type="entry name" value="Transferase(Phosphotransferase) domain 1"/>
    <property type="match status" value="1"/>
</dbReference>
<organism evidence="9 10">
    <name type="scientific">Streptomyces polygonati</name>
    <dbReference type="NCBI Taxonomy" id="1617087"/>
    <lineage>
        <taxon>Bacteria</taxon>
        <taxon>Bacillati</taxon>
        <taxon>Actinomycetota</taxon>
        <taxon>Actinomycetes</taxon>
        <taxon>Kitasatosporales</taxon>
        <taxon>Streptomycetaceae</taxon>
        <taxon>Streptomyces</taxon>
    </lineage>
</organism>
<dbReference type="PANTHER" id="PTHR43289:SF6">
    <property type="entry name" value="SERINE_THREONINE-PROTEIN KINASE NEKL-3"/>
    <property type="match status" value="1"/>
</dbReference>
<reference evidence="10" key="1">
    <citation type="journal article" date="2019" name="Int. J. Syst. Evol. Microbiol.">
        <title>The Global Catalogue of Microorganisms (GCM) 10K type strain sequencing project: providing services to taxonomists for standard genome sequencing and annotation.</title>
        <authorList>
            <consortium name="The Broad Institute Genomics Platform"/>
            <consortium name="The Broad Institute Genome Sequencing Center for Infectious Disease"/>
            <person name="Wu L."/>
            <person name="Ma J."/>
        </authorList>
    </citation>
    <scope>NUCLEOTIDE SEQUENCE [LARGE SCALE GENOMIC DNA]</scope>
    <source>
        <strain evidence="10">CGMCC 4.7237</strain>
    </source>
</reference>
<keyword evidence="6" id="KW-0067">ATP-binding</keyword>
<evidence type="ECO:0000256" key="1">
    <source>
        <dbReference type="ARBA" id="ARBA00012513"/>
    </source>
</evidence>
<evidence type="ECO:0000256" key="4">
    <source>
        <dbReference type="ARBA" id="ARBA00022741"/>
    </source>
</evidence>
<keyword evidence="4" id="KW-0547">Nucleotide-binding</keyword>
<feature type="domain" description="Protein kinase" evidence="8">
    <location>
        <begin position="1"/>
        <end position="218"/>
    </location>
</feature>
<dbReference type="PROSITE" id="PS50011">
    <property type="entry name" value="PROTEIN_KINASE_DOM"/>
    <property type="match status" value="1"/>
</dbReference>
<accession>A0ABV8HN01</accession>
<dbReference type="InterPro" id="IPR008271">
    <property type="entry name" value="Ser/Thr_kinase_AS"/>
</dbReference>
<keyword evidence="10" id="KW-1185">Reference proteome</keyword>
<keyword evidence="5 9" id="KW-0418">Kinase</keyword>
<dbReference type="InterPro" id="IPR000719">
    <property type="entry name" value="Prot_kinase_dom"/>
</dbReference>
<dbReference type="CDD" id="cd14014">
    <property type="entry name" value="STKc_PknB_like"/>
    <property type="match status" value="1"/>
</dbReference>
<evidence type="ECO:0000256" key="6">
    <source>
        <dbReference type="ARBA" id="ARBA00022840"/>
    </source>
</evidence>
<feature type="compositionally biased region" description="Low complexity" evidence="7">
    <location>
        <begin position="311"/>
        <end position="335"/>
    </location>
</feature>
<dbReference type="SUPFAM" id="SSF56112">
    <property type="entry name" value="Protein kinase-like (PK-like)"/>
    <property type="match status" value="1"/>
</dbReference>
<dbReference type="RefSeq" id="WP_386430488.1">
    <property type="nucleotide sequence ID" value="NZ_JBHSBB010000012.1"/>
</dbReference>
<feature type="region of interest" description="Disordered" evidence="7">
    <location>
        <begin position="277"/>
        <end position="365"/>
    </location>
</feature>
<sequence length="365" mass="38493">MTEDRFREEGVLLARLRHPNLVTVYDAGRDAQGSYLVMDHIAGTTLRERIAAGPLRYDDVVQLGSRLSSALAHVHAADVVHRDMKLSNVLLNADGEPFLADFGVSRSIDEPTRAEAGTLVGTVAYMAPEQILGNGSGPASDVYALGLVLLECLKGAREFQGALPEAGYARLMRSPEIGEDLPEPLRPILEAMTRSDPRSRPVAADCVALFRSAPDTWMPPPSTAHEAKTPRADGADTDPPQSAPVRRRRLPLALAATSALAVIGTTGIVLAATDGGRHTPDAVDHRPASATSSATRQTPTSPARTTGWAHRSTTTPPADPSSAPDRAATVAQPADPGHEPGPPPNHGQSAGHGRGLTKGKHKTKN</sequence>
<keyword evidence="3" id="KW-0808">Transferase</keyword>
<dbReference type="PROSITE" id="PS00108">
    <property type="entry name" value="PROTEIN_KINASE_ST"/>
    <property type="match status" value="1"/>
</dbReference>
<dbReference type="GO" id="GO:0016301">
    <property type="term" value="F:kinase activity"/>
    <property type="evidence" value="ECO:0007669"/>
    <property type="project" value="UniProtKB-KW"/>
</dbReference>
<evidence type="ECO:0000256" key="2">
    <source>
        <dbReference type="ARBA" id="ARBA00022527"/>
    </source>
</evidence>
<dbReference type="Gene3D" id="3.30.200.20">
    <property type="entry name" value="Phosphorylase Kinase, domain 1"/>
    <property type="match status" value="1"/>
</dbReference>
<dbReference type="EMBL" id="JBHSBB010000012">
    <property type="protein sequence ID" value="MFC4033397.1"/>
    <property type="molecule type" value="Genomic_DNA"/>
</dbReference>
<dbReference type="PANTHER" id="PTHR43289">
    <property type="entry name" value="MITOGEN-ACTIVATED PROTEIN KINASE KINASE KINASE 20-RELATED"/>
    <property type="match status" value="1"/>
</dbReference>
<dbReference type="Pfam" id="PF00069">
    <property type="entry name" value="Pkinase"/>
    <property type="match status" value="1"/>
</dbReference>
<dbReference type="EC" id="2.7.11.1" evidence="1"/>
<evidence type="ECO:0000256" key="5">
    <source>
        <dbReference type="ARBA" id="ARBA00022777"/>
    </source>
</evidence>
<dbReference type="InterPro" id="IPR011009">
    <property type="entry name" value="Kinase-like_dom_sf"/>
</dbReference>
<dbReference type="SMART" id="SM00220">
    <property type="entry name" value="S_TKc"/>
    <property type="match status" value="1"/>
</dbReference>
<dbReference type="Proteomes" id="UP001595765">
    <property type="component" value="Unassembled WGS sequence"/>
</dbReference>
<evidence type="ECO:0000313" key="10">
    <source>
        <dbReference type="Proteomes" id="UP001595765"/>
    </source>
</evidence>
<evidence type="ECO:0000259" key="8">
    <source>
        <dbReference type="PROSITE" id="PS50011"/>
    </source>
</evidence>
<gene>
    <name evidence="9" type="ORF">ACFO3J_18160</name>
</gene>
<evidence type="ECO:0000313" key="9">
    <source>
        <dbReference type="EMBL" id="MFC4033397.1"/>
    </source>
</evidence>
<feature type="compositionally biased region" description="Polar residues" evidence="7">
    <location>
        <begin position="289"/>
        <end position="304"/>
    </location>
</feature>
<proteinExistence type="predicted"/>
<evidence type="ECO:0000256" key="7">
    <source>
        <dbReference type="SAM" id="MobiDB-lite"/>
    </source>
</evidence>
<name>A0ABV8HN01_9ACTN</name>
<protein>
    <recommendedName>
        <fullName evidence="1">non-specific serine/threonine protein kinase</fullName>
        <ecNumber evidence="1">2.7.11.1</ecNumber>
    </recommendedName>
</protein>
<feature type="compositionally biased region" description="Basic residues" evidence="7">
    <location>
        <begin position="355"/>
        <end position="365"/>
    </location>
</feature>
<comment type="caution">
    <text evidence="9">The sequence shown here is derived from an EMBL/GenBank/DDBJ whole genome shotgun (WGS) entry which is preliminary data.</text>
</comment>
<feature type="compositionally biased region" description="Basic and acidic residues" evidence="7">
    <location>
        <begin position="225"/>
        <end position="234"/>
    </location>
</feature>